<evidence type="ECO:0000313" key="1">
    <source>
        <dbReference type="EMBL" id="RPH27239.1"/>
    </source>
</evidence>
<sequence length="80" mass="8849">MLLLFRDGETGAVTATFVIPEVLIGENSGYVVKYNSFAPTCADAQVFFSRFSTTSFTQTLAPVYPNYRSCAISHVICHYI</sequence>
<dbReference type="Proteomes" id="UP000268615">
    <property type="component" value="Unassembled WGS sequence"/>
</dbReference>
<keyword evidence="2" id="KW-1185">Reference proteome</keyword>
<accession>A0A3N5DY10</accession>
<protein>
    <submittedName>
        <fullName evidence="1">Uncharacterized protein</fullName>
    </submittedName>
</protein>
<dbReference type="EMBL" id="RPOH01000040">
    <property type="protein sequence ID" value="RPH27239.1"/>
    <property type="molecule type" value="Genomic_DNA"/>
</dbReference>
<proteinExistence type="predicted"/>
<reference evidence="1 2" key="1">
    <citation type="submission" date="2018-11" db="EMBL/GenBank/DDBJ databases">
        <title>Draft genome sequence of Buttiauxella warmboldiae CCUG 35512.</title>
        <authorList>
            <person name="Salva-Serra F."/>
            <person name="Marathe N."/>
            <person name="Moore E."/>
            <person name="Svensson L."/>
            <person name="Engstrom-Jakobsson H."/>
        </authorList>
    </citation>
    <scope>NUCLEOTIDE SEQUENCE [LARGE SCALE GENOMIC DNA]</scope>
    <source>
        <strain evidence="1 2">CCUG 35512</strain>
    </source>
</reference>
<dbReference type="AlphaFoldDB" id="A0A3N5DY10"/>
<organism evidence="1 2">
    <name type="scientific">Buttiauxella warmboldiae</name>
    <dbReference type="NCBI Taxonomy" id="82993"/>
    <lineage>
        <taxon>Bacteria</taxon>
        <taxon>Pseudomonadati</taxon>
        <taxon>Pseudomonadota</taxon>
        <taxon>Gammaproteobacteria</taxon>
        <taxon>Enterobacterales</taxon>
        <taxon>Enterobacteriaceae</taxon>
        <taxon>Buttiauxella</taxon>
    </lineage>
</organism>
<comment type="caution">
    <text evidence="1">The sequence shown here is derived from an EMBL/GenBank/DDBJ whole genome shotgun (WGS) entry which is preliminary data.</text>
</comment>
<evidence type="ECO:0000313" key="2">
    <source>
        <dbReference type="Proteomes" id="UP000268615"/>
    </source>
</evidence>
<gene>
    <name evidence="1" type="ORF">EHN07_11090</name>
</gene>
<name>A0A3N5DY10_9ENTR</name>